<proteinExistence type="predicted"/>
<dbReference type="Pfam" id="PF11308">
    <property type="entry name" value="Glyco_hydro_129"/>
    <property type="match status" value="1"/>
</dbReference>
<feature type="signal peptide" evidence="1">
    <location>
        <begin position="1"/>
        <end position="26"/>
    </location>
</feature>
<protein>
    <submittedName>
        <fullName evidence="2">Glycosyl hydrolase family 101</fullName>
    </submittedName>
</protein>
<evidence type="ECO:0000313" key="3">
    <source>
        <dbReference type="Proteomes" id="UP000294555"/>
    </source>
</evidence>
<evidence type="ECO:0000256" key="1">
    <source>
        <dbReference type="SAM" id="SignalP"/>
    </source>
</evidence>
<dbReference type="InterPro" id="IPR021459">
    <property type="entry name" value="GH101-related"/>
</dbReference>
<comment type="caution">
    <text evidence="2">The sequence shown here is derived from an EMBL/GenBank/DDBJ whole genome shotgun (WGS) entry which is preliminary data.</text>
</comment>
<dbReference type="AlphaFoldDB" id="A0A4V2Q2F1"/>
<dbReference type="Proteomes" id="UP000294555">
    <property type="component" value="Unassembled WGS sequence"/>
</dbReference>
<gene>
    <name evidence="2" type="ORF">EZJ58_0622</name>
</gene>
<dbReference type="EMBL" id="SJOI01000001">
    <property type="protein sequence ID" value="TCL02598.1"/>
    <property type="molecule type" value="Genomic_DNA"/>
</dbReference>
<keyword evidence="1" id="KW-0732">Signal</keyword>
<sequence>MKKNPFSVTLVAGLILFALTVAPADAVRLQQGSALFDIDPATLQISAGDRLVNSPKIPHEVSSLRQSVASAHWEWPECGMQITAVLEGNDLRLSFSGGQPQVLDWFTLPSQASALLLPMGEGSRIPLDNPLWQEYMVSEQSPMDTNWNLKLPLWSQEQEGKFYSWLLLTPFSNEITFSVADARLQMHSLHRFNRFNRQHAFEVLLHVGDTPLSGAIRYREYLRQSGQFSSLWDKIKIAPEGEKLIGATHLYLWGGMLLDQADVKKWPELMDYLQSPAGAGLWEKMETEARDAIKRLKGRAPASWQQPALVEALNQALLAQVPQDRDFSLPAQQRHAAGVRHLALRQLGAYLSPAESWGQGLSTPLLESLHQAGLPRLWLGTDNWTAEFLHPQAVAAAKTSGYLIASYDSYDTAIPRGVNDSWLTAQIPSALREKCAIVESDGSKKPGFGGEGYYLNSHCMLSFSRQRMAELVKLAGLNSLFLDVDGTGMVSDDYHPEHPTGAADMAQARNARLAWFSNTVKLPLGSEDGNAVNARHLMFAHGMETWGFGWGDKDMHQNKQSPFYLGGWWPNAQPDLFFRPAKVKQPYLTVQFDPRYRLPLYQAVYHDAVISSHHWSYDNLKFSDVKTVRALLSQLYNTPPLFNLSRGTLRDRLPEIKKADAAFRPLHQALWDKALTGFCWLDQAGWVQQTSFSDGSQLTANFGDRPFGDVAAHSLRARLSDGRILDVSYGDPQ</sequence>
<organism evidence="2 3">
    <name type="scientific">Sodalis ligni</name>
    <dbReference type="NCBI Taxonomy" id="2697027"/>
    <lineage>
        <taxon>Bacteria</taxon>
        <taxon>Pseudomonadati</taxon>
        <taxon>Pseudomonadota</taxon>
        <taxon>Gammaproteobacteria</taxon>
        <taxon>Enterobacterales</taxon>
        <taxon>Bruguierivoracaceae</taxon>
        <taxon>Sodalis</taxon>
    </lineage>
</organism>
<name>A0A4V2Q2F1_9GAMM</name>
<dbReference type="RefSeq" id="WP_132921538.1">
    <property type="nucleotide sequence ID" value="NZ_SJOI01000001.1"/>
</dbReference>
<feature type="chain" id="PRO_5020310653" evidence="1">
    <location>
        <begin position="27"/>
        <end position="733"/>
    </location>
</feature>
<evidence type="ECO:0000313" key="2">
    <source>
        <dbReference type="EMBL" id="TCL02598.1"/>
    </source>
</evidence>
<dbReference type="GO" id="GO:0016787">
    <property type="term" value="F:hydrolase activity"/>
    <property type="evidence" value="ECO:0007669"/>
    <property type="project" value="UniProtKB-KW"/>
</dbReference>
<reference evidence="2 3" key="1">
    <citation type="submission" date="2019-02" db="EMBL/GenBank/DDBJ databases">
        <title>Investigation of anaerobic lignin degradation for improved lignocellulosic biofuels.</title>
        <authorList>
            <person name="Deangelis K."/>
        </authorList>
    </citation>
    <scope>NUCLEOTIDE SEQUENCE [LARGE SCALE GENOMIC DNA]</scope>
    <source>
        <strain evidence="2 3">159R</strain>
    </source>
</reference>
<keyword evidence="3" id="KW-1185">Reference proteome</keyword>
<dbReference type="OrthoDB" id="3222930at2"/>
<accession>A0A4V2Q2F1</accession>
<keyword evidence="2" id="KW-0378">Hydrolase</keyword>